<dbReference type="PANTHER" id="PTHR40446:SF2">
    <property type="entry name" value="N-ACETYLGLUCOSAMINE-1-PHOSPHODIESTER ALPHA-N-ACETYLGLUCOSAMINIDASE"/>
    <property type="match status" value="1"/>
</dbReference>
<proteinExistence type="predicted"/>
<sequence length="410" mass="46347">MEVNAVSRYQNKQKKIWFNIITLNILTLIIGGCAYYYYETSTLIKSLNTKIEQQNQTIDQQHHAQTALIDANHSLQQQLEEALQTKLTLEDENTSQEDQLVALTEQNEQLNQNISSLSSQLDELTKLNEQYIAERPLSVIDLETKYRKLLGEAQTKASELETAKNEVQKEHDKIQNYYNEINEHFYIKDDLKVKLVETRTENQHYWVTEVISSDTTPLKGAMANDTYNGNRETISSMANRLNAVLAINASGFYAKTNKPMGTVVRNGELISLDSAYTEEILSLQSDGNLNFTTVNTEEEFNSGDIEQTFTFGPILIRDGQATQLSDKSRHPRTAIGQLNDNRYVIVVVEGRMEGADGMTLNELQQIFLNLGCKTAYNLDGGGSTSLYFQGKLINTPSDGSERSVVDMIYF</sequence>
<name>A0A9Q9CRS2_9FIRM</name>
<keyword evidence="2" id="KW-1133">Transmembrane helix</keyword>
<gene>
    <name evidence="4" type="ORF">J0J69_08050</name>
    <name evidence="5" type="ORF">J0J70_05900</name>
</gene>
<keyword evidence="6" id="KW-1185">Reference proteome</keyword>
<dbReference type="InterPro" id="IPR018711">
    <property type="entry name" value="NAGPA"/>
</dbReference>
<evidence type="ECO:0000259" key="3">
    <source>
        <dbReference type="Pfam" id="PF09992"/>
    </source>
</evidence>
<feature type="transmembrane region" description="Helical" evidence="2">
    <location>
        <begin position="16"/>
        <end position="38"/>
    </location>
</feature>
<feature type="domain" description="Phosphodiester glycosidase" evidence="3">
    <location>
        <begin position="242"/>
        <end position="410"/>
    </location>
</feature>
<evidence type="ECO:0000313" key="4">
    <source>
        <dbReference type="EMBL" id="UUF05068.1"/>
    </source>
</evidence>
<keyword evidence="5" id="KW-0326">Glycosidase</keyword>
<evidence type="ECO:0000313" key="6">
    <source>
        <dbReference type="Proteomes" id="UP001058016"/>
    </source>
</evidence>
<dbReference type="Proteomes" id="UP001058016">
    <property type="component" value="Chromosome"/>
</dbReference>
<protein>
    <submittedName>
        <fullName evidence="5">Phosphodiester glycosidase family protein</fullName>
    </submittedName>
</protein>
<reference evidence="5 6" key="1">
    <citation type="submission" date="2021-03" db="EMBL/GenBank/DDBJ databases">
        <title>Comparative Genomics and Metabolomics in the genus Turicibacter.</title>
        <authorList>
            <person name="Maki J."/>
            <person name="Looft T."/>
        </authorList>
    </citation>
    <scope>NUCLEOTIDE SEQUENCE</scope>
    <source>
        <strain evidence="5">ISU324</strain>
        <strain evidence="4 6">MMM721</strain>
    </source>
</reference>
<evidence type="ECO:0000256" key="1">
    <source>
        <dbReference type="SAM" id="Coils"/>
    </source>
</evidence>
<dbReference type="AlphaFoldDB" id="A0A9Q9CRS2"/>
<keyword evidence="2" id="KW-0812">Transmembrane</keyword>
<evidence type="ECO:0000313" key="7">
    <source>
        <dbReference type="Proteomes" id="UP001058072"/>
    </source>
</evidence>
<keyword evidence="5" id="KW-0378">Hydrolase</keyword>
<keyword evidence="1" id="KW-0175">Coiled coil</keyword>
<evidence type="ECO:0000313" key="5">
    <source>
        <dbReference type="EMBL" id="UUF09482.1"/>
    </source>
</evidence>
<organism evidence="5 7">
    <name type="scientific">Turicibacter bilis</name>
    <dbReference type="NCBI Taxonomy" id="2735723"/>
    <lineage>
        <taxon>Bacteria</taxon>
        <taxon>Bacillati</taxon>
        <taxon>Bacillota</taxon>
        <taxon>Erysipelotrichia</taxon>
        <taxon>Erysipelotrichales</taxon>
        <taxon>Turicibacteraceae</taxon>
        <taxon>Turicibacter</taxon>
    </lineage>
</organism>
<feature type="coiled-coil region" evidence="1">
    <location>
        <begin position="44"/>
        <end position="180"/>
    </location>
</feature>
<dbReference type="GO" id="GO:0016798">
    <property type="term" value="F:hydrolase activity, acting on glycosyl bonds"/>
    <property type="evidence" value="ECO:0007669"/>
    <property type="project" value="UniProtKB-KW"/>
</dbReference>
<keyword evidence="2" id="KW-0472">Membrane</keyword>
<dbReference type="Proteomes" id="UP001058072">
    <property type="component" value="Chromosome"/>
</dbReference>
<accession>A0A9Q9CRS2</accession>
<evidence type="ECO:0000256" key="2">
    <source>
        <dbReference type="SAM" id="Phobius"/>
    </source>
</evidence>
<dbReference type="EMBL" id="CP071250">
    <property type="protein sequence ID" value="UUF09482.1"/>
    <property type="molecule type" value="Genomic_DNA"/>
</dbReference>
<dbReference type="PANTHER" id="PTHR40446">
    <property type="entry name" value="N-ACETYLGLUCOSAMINE-1-PHOSPHODIESTER ALPHA-N-ACETYLGLUCOSAMINIDASE"/>
    <property type="match status" value="1"/>
</dbReference>
<dbReference type="Pfam" id="PF09992">
    <property type="entry name" value="NAGPA"/>
    <property type="match status" value="1"/>
</dbReference>
<dbReference type="EMBL" id="CP071249">
    <property type="protein sequence ID" value="UUF05068.1"/>
    <property type="molecule type" value="Genomic_DNA"/>
</dbReference>